<protein>
    <submittedName>
        <fullName evidence="7">Sigma-70 region 2</fullName>
    </submittedName>
</protein>
<dbReference type="Proteomes" id="UP000192678">
    <property type="component" value="Unassembled WGS sequence"/>
</dbReference>
<keyword evidence="3" id="KW-0731">Sigma factor</keyword>
<keyword evidence="8" id="KW-1185">Reference proteome</keyword>
<feature type="domain" description="RNA polymerase sigma-70 region 2" evidence="5">
    <location>
        <begin position="37"/>
        <end position="102"/>
    </location>
</feature>
<dbReference type="InterPro" id="IPR014284">
    <property type="entry name" value="RNA_pol_sigma-70_dom"/>
</dbReference>
<evidence type="ECO:0000313" key="8">
    <source>
        <dbReference type="Proteomes" id="UP000192678"/>
    </source>
</evidence>
<feature type="domain" description="RNA polymerase sigma factor 70 region 4 type 2" evidence="6">
    <location>
        <begin position="132"/>
        <end position="182"/>
    </location>
</feature>
<dbReference type="PANTHER" id="PTHR43133">
    <property type="entry name" value="RNA POLYMERASE ECF-TYPE SIGMA FACTO"/>
    <property type="match status" value="1"/>
</dbReference>
<dbReference type="PANTHER" id="PTHR43133:SF46">
    <property type="entry name" value="RNA POLYMERASE SIGMA-70 FACTOR ECF SUBFAMILY"/>
    <property type="match status" value="1"/>
</dbReference>
<accession>A0A1W2A0F8</accession>
<dbReference type="InterPro" id="IPR013324">
    <property type="entry name" value="RNA_pol_sigma_r3/r4-like"/>
</dbReference>
<dbReference type="GO" id="GO:0003677">
    <property type="term" value="F:DNA binding"/>
    <property type="evidence" value="ECO:0007669"/>
    <property type="project" value="InterPro"/>
</dbReference>
<proteinExistence type="inferred from homology"/>
<evidence type="ECO:0000256" key="1">
    <source>
        <dbReference type="ARBA" id="ARBA00010641"/>
    </source>
</evidence>
<organism evidence="7 8">
    <name type="scientific">Pedobacter nyackensis</name>
    <dbReference type="NCBI Taxonomy" id="475255"/>
    <lineage>
        <taxon>Bacteria</taxon>
        <taxon>Pseudomonadati</taxon>
        <taxon>Bacteroidota</taxon>
        <taxon>Sphingobacteriia</taxon>
        <taxon>Sphingobacteriales</taxon>
        <taxon>Sphingobacteriaceae</taxon>
        <taxon>Pedobacter</taxon>
    </lineage>
</organism>
<evidence type="ECO:0000259" key="5">
    <source>
        <dbReference type="Pfam" id="PF04542"/>
    </source>
</evidence>
<dbReference type="CDD" id="cd06171">
    <property type="entry name" value="Sigma70_r4"/>
    <property type="match status" value="1"/>
</dbReference>
<gene>
    <name evidence="7" type="ORF">SAMN04488101_101201</name>
</gene>
<dbReference type="InterPro" id="IPR036388">
    <property type="entry name" value="WH-like_DNA-bd_sf"/>
</dbReference>
<dbReference type="Gene3D" id="1.10.1740.10">
    <property type="match status" value="1"/>
</dbReference>
<keyword evidence="2" id="KW-0805">Transcription regulation</keyword>
<evidence type="ECO:0000256" key="2">
    <source>
        <dbReference type="ARBA" id="ARBA00023015"/>
    </source>
</evidence>
<dbReference type="OrthoDB" id="659855at2"/>
<reference evidence="7 8" key="1">
    <citation type="submission" date="2017-04" db="EMBL/GenBank/DDBJ databases">
        <authorList>
            <person name="Afonso C.L."/>
            <person name="Miller P.J."/>
            <person name="Scott M.A."/>
            <person name="Spackman E."/>
            <person name="Goraichik I."/>
            <person name="Dimitrov K.M."/>
            <person name="Suarez D.L."/>
            <person name="Swayne D.E."/>
        </authorList>
    </citation>
    <scope>NUCLEOTIDE SEQUENCE [LARGE SCALE GENOMIC DNA]</scope>
    <source>
        <strain evidence="7 8">DSM 19625</strain>
    </source>
</reference>
<keyword evidence="4" id="KW-0804">Transcription</keyword>
<dbReference type="GO" id="GO:0016987">
    <property type="term" value="F:sigma factor activity"/>
    <property type="evidence" value="ECO:0007669"/>
    <property type="project" value="UniProtKB-KW"/>
</dbReference>
<evidence type="ECO:0000256" key="4">
    <source>
        <dbReference type="ARBA" id="ARBA00023163"/>
    </source>
</evidence>
<dbReference type="NCBIfam" id="TIGR02937">
    <property type="entry name" value="sigma70-ECF"/>
    <property type="match status" value="1"/>
</dbReference>
<dbReference type="Gene3D" id="1.10.10.10">
    <property type="entry name" value="Winged helix-like DNA-binding domain superfamily/Winged helix DNA-binding domain"/>
    <property type="match status" value="1"/>
</dbReference>
<sequence length="207" mass="23959">MELKRSNRNGLGYEKLPDLELVGLLKLGNHTAFEEIYLRYKQSLYNYIYRKLQDKAAAEDVIHDVYFNLWKSKEDFMIGPNLSGYLFRATLNGAFGRFRHQKYIRQHEGAYKEPINTSSTDYIVRTNESSKLIGKAINALPVKMREVFLLRHNQGLNNKQIAAKLSLSEHTVASQIKYALRLLRAKLNIVTHPGLYEQSRLSKPVDK</sequence>
<dbReference type="SUPFAM" id="SSF88659">
    <property type="entry name" value="Sigma3 and sigma4 domains of RNA polymerase sigma factors"/>
    <property type="match status" value="1"/>
</dbReference>
<dbReference type="InterPro" id="IPR039425">
    <property type="entry name" value="RNA_pol_sigma-70-like"/>
</dbReference>
<evidence type="ECO:0000259" key="6">
    <source>
        <dbReference type="Pfam" id="PF08281"/>
    </source>
</evidence>
<dbReference type="Pfam" id="PF08281">
    <property type="entry name" value="Sigma70_r4_2"/>
    <property type="match status" value="1"/>
</dbReference>
<dbReference type="EMBL" id="FWYB01000001">
    <property type="protein sequence ID" value="SMC53942.1"/>
    <property type="molecule type" value="Genomic_DNA"/>
</dbReference>
<comment type="similarity">
    <text evidence="1">Belongs to the sigma-70 factor family. ECF subfamily.</text>
</comment>
<dbReference type="InterPro" id="IPR013249">
    <property type="entry name" value="RNA_pol_sigma70_r4_t2"/>
</dbReference>
<evidence type="ECO:0000256" key="3">
    <source>
        <dbReference type="ARBA" id="ARBA00023082"/>
    </source>
</evidence>
<dbReference type="Pfam" id="PF04542">
    <property type="entry name" value="Sigma70_r2"/>
    <property type="match status" value="1"/>
</dbReference>
<evidence type="ECO:0000313" key="7">
    <source>
        <dbReference type="EMBL" id="SMC53942.1"/>
    </source>
</evidence>
<name>A0A1W2A0F8_9SPHI</name>
<dbReference type="STRING" id="475255.SAMN04488101_101201"/>
<dbReference type="RefSeq" id="WP_084286797.1">
    <property type="nucleotide sequence ID" value="NZ_FWYB01000001.1"/>
</dbReference>
<dbReference type="InterPro" id="IPR013325">
    <property type="entry name" value="RNA_pol_sigma_r2"/>
</dbReference>
<dbReference type="GO" id="GO:0006352">
    <property type="term" value="P:DNA-templated transcription initiation"/>
    <property type="evidence" value="ECO:0007669"/>
    <property type="project" value="InterPro"/>
</dbReference>
<dbReference type="AlphaFoldDB" id="A0A1W2A0F8"/>
<dbReference type="SUPFAM" id="SSF88946">
    <property type="entry name" value="Sigma2 domain of RNA polymerase sigma factors"/>
    <property type="match status" value="1"/>
</dbReference>
<dbReference type="InterPro" id="IPR007627">
    <property type="entry name" value="RNA_pol_sigma70_r2"/>
</dbReference>